<feature type="region of interest" description="Disordered" evidence="6">
    <location>
        <begin position="226"/>
        <end position="277"/>
    </location>
</feature>
<dbReference type="GO" id="GO:0005886">
    <property type="term" value="C:plasma membrane"/>
    <property type="evidence" value="ECO:0007669"/>
    <property type="project" value="UniProtKB-SubCell"/>
</dbReference>
<feature type="transmembrane region" description="Helical" evidence="7">
    <location>
        <begin position="329"/>
        <end position="346"/>
    </location>
</feature>
<dbReference type="Gene3D" id="1.20.1250.20">
    <property type="entry name" value="MFS general substrate transporter like domains"/>
    <property type="match status" value="2"/>
</dbReference>
<gene>
    <name evidence="8" type="ORF">J2D77_05155</name>
</gene>
<evidence type="ECO:0000313" key="9">
    <source>
        <dbReference type="Proteomes" id="UP000664073"/>
    </source>
</evidence>
<dbReference type="InterPro" id="IPR050375">
    <property type="entry name" value="MFS_TsgA-like"/>
</dbReference>
<evidence type="ECO:0000256" key="1">
    <source>
        <dbReference type="ARBA" id="ARBA00004429"/>
    </source>
</evidence>
<name>A0A939HMU5_9PROT</name>
<evidence type="ECO:0000256" key="4">
    <source>
        <dbReference type="ARBA" id="ARBA00022989"/>
    </source>
</evidence>
<evidence type="ECO:0000256" key="5">
    <source>
        <dbReference type="ARBA" id="ARBA00023136"/>
    </source>
</evidence>
<reference evidence="8" key="1">
    <citation type="submission" date="2021-03" db="EMBL/GenBank/DDBJ databases">
        <title>The complete genome sequence of Acetobacter sp. TBRC 12339.</title>
        <authorList>
            <person name="Charoenyingcharoen P."/>
            <person name="Yukphan P."/>
        </authorList>
    </citation>
    <scope>NUCLEOTIDE SEQUENCE</scope>
    <source>
        <strain evidence="8">TBRC 12339</strain>
    </source>
</reference>
<dbReference type="EMBL" id="JAFVMH010000002">
    <property type="protein sequence ID" value="MBO1324543.1"/>
    <property type="molecule type" value="Genomic_DNA"/>
</dbReference>
<dbReference type="PANTHER" id="PTHR43702">
    <property type="entry name" value="L-FUCOSE-PROTON SYMPORTER"/>
    <property type="match status" value="1"/>
</dbReference>
<feature type="transmembrane region" description="Helical" evidence="7">
    <location>
        <begin position="439"/>
        <end position="462"/>
    </location>
</feature>
<dbReference type="AlphaFoldDB" id="A0A939HMU5"/>
<proteinExistence type="predicted"/>
<feature type="transmembrane region" description="Helical" evidence="7">
    <location>
        <begin position="12"/>
        <end position="34"/>
    </location>
</feature>
<feature type="transmembrane region" description="Helical" evidence="7">
    <location>
        <begin position="288"/>
        <end position="309"/>
    </location>
</feature>
<dbReference type="PANTHER" id="PTHR43702:SF12">
    <property type="entry name" value="N-ACETYL GLUCOSAMINE TRANSPORTER NAGP"/>
    <property type="match status" value="1"/>
</dbReference>
<evidence type="ECO:0000256" key="7">
    <source>
        <dbReference type="SAM" id="Phobius"/>
    </source>
</evidence>
<comment type="subcellular location">
    <subcellularLocation>
        <location evidence="1">Cell inner membrane</location>
        <topology evidence="1">Multi-pass membrane protein</topology>
    </subcellularLocation>
</comment>
<feature type="transmembrane region" description="Helical" evidence="7">
    <location>
        <begin position="114"/>
        <end position="133"/>
    </location>
</feature>
<feature type="transmembrane region" description="Helical" evidence="7">
    <location>
        <begin position="358"/>
        <end position="374"/>
    </location>
</feature>
<sequence length="468" mass="48979">MTHSLVACPAGAYGWKPLVLTAVLFFIIGFVTWLNGPLITFVRVAFSLDDVSSFLVPLVFYIAYFLFAIPASLAVARTGLRRGLGCALLIMAAGMAVAGQAMRAGHYPTTLAGFLVLGAGLAMLQVSVNPYVSFLGPRARGAQRIAIMGVCNKLGGILAPLVLASLAMRHIAGFASELAAQSDPQARATLRQHVLAAIYWPYIGMAALLAVTACWVVRSGLPDIDPGGATPTPENPHATALEPAHTTPPSDTAPGIQPRPSPAPDAPAPYAPAAPQPSRPRLAWQQVLSIRAVLGALAMFLYVGTEVLAGDAIGTYAQGFGISLDQTRFFTSLTLSCMLLGYLAGLALSPRFITQERYLLLSCALGGVFSLMAFCTQGYASILAVSLLGFANSMIFPSLFPIVLGGAEQAAAAVSAMLVMAYCGGGIVPQVFVALEPVLGFQSAFVAITFLSYGLIAAYGVLFSKYHD</sequence>
<evidence type="ECO:0000256" key="6">
    <source>
        <dbReference type="SAM" id="MobiDB-lite"/>
    </source>
</evidence>
<feature type="transmembrane region" description="Helical" evidence="7">
    <location>
        <begin position="380"/>
        <end position="404"/>
    </location>
</feature>
<dbReference type="SUPFAM" id="SSF103473">
    <property type="entry name" value="MFS general substrate transporter"/>
    <property type="match status" value="1"/>
</dbReference>
<feature type="transmembrane region" description="Helical" evidence="7">
    <location>
        <begin position="411"/>
        <end position="433"/>
    </location>
</feature>
<feature type="transmembrane region" description="Helical" evidence="7">
    <location>
        <begin position="83"/>
        <end position="102"/>
    </location>
</feature>
<protein>
    <submittedName>
        <fullName evidence="8">MFS transporter</fullName>
    </submittedName>
</protein>
<keyword evidence="2" id="KW-1003">Cell membrane</keyword>
<evidence type="ECO:0000256" key="3">
    <source>
        <dbReference type="ARBA" id="ARBA00022692"/>
    </source>
</evidence>
<keyword evidence="9" id="KW-1185">Reference proteome</keyword>
<feature type="transmembrane region" description="Helical" evidence="7">
    <location>
        <begin position="54"/>
        <end position="76"/>
    </location>
</feature>
<dbReference type="GO" id="GO:0022857">
    <property type="term" value="F:transmembrane transporter activity"/>
    <property type="evidence" value="ECO:0007669"/>
    <property type="project" value="InterPro"/>
</dbReference>
<evidence type="ECO:0000256" key="2">
    <source>
        <dbReference type="ARBA" id="ARBA00022475"/>
    </source>
</evidence>
<feature type="transmembrane region" description="Helical" evidence="7">
    <location>
        <begin position="199"/>
        <end position="217"/>
    </location>
</feature>
<keyword evidence="5 7" id="KW-0472">Membrane</keyword>
<dbReference type="RefSeq" id="WP_207845234.1">
    <property type="nucleotide sequence ID" value="NZ_JAFVMH010000002.1"/>
</dbReference>
<dbReference type="Proteomes" id="UP000664073">
    <property type="component" value="Unassembled WGS sequence"/>
</dbReference>
<dbReference type="Pfam" id="PF07690">
    <property type="entry name" value="MFS_1"/>
    <property type="match status" value="1"/>
</dbReference>
<comment type="caution">
    <text evidence="8">The sequence shown here is derived from an EMBL/GenBank/DDBJ whole genome shotgun (WGS) entry which is preliminary data.</text>
</comment>
<dbReference type="InterPro" id="IPR036259">
    <property type="entry name" value="MFS_trans_sf"/>
</dbReference>
<accession>A0A939HMU5</accession>
<feature type="compositionally biased region" description="Pro residues" evidence="6">
    <location>
        <begin position="257"/>
        <end position="277"/>
    </location>
</feature>
<evidence type="ECO:0000313" key="8">
    <source>
        <dbReference type="EMBL" id="MBO1324543.1"/>
    </source>
</evidence>
<feature type="transmembrane region" description="Helical" evidence="7">
    <location>
        <begin position="145"/>
        <end position="168"/>
    </location>
</feature>
<keyword evidence="4 7" id="KW-1133">Transmembrane helix</keyword>
<keyword evidence="3 7" id="KW-0812">Transmembrane</keyword>
<dbReference type="InterPro" id="IPR011701">
    <property type="entry name" value="MFS"/>
</dbReference>
<organism evidence="8 9">
    <name type="scientific">Acetobacter garciniae</name>
    <dbReference type="NCBI Taxonomy" id="2817435"/>
    <lineage>
        <taxon>Bacteria</taxon>
        <taxon>Pseudomonadati</taxon>
        <taxon>Pseudomonadota</taxon>
        <taxon>Alphaproteobacteria</taxon>
        <taxon>Acetobacterales</taxon>
        <taxon>Acetobacteraceae</taxon>
        <taxon>Acetobacter</taxon>
    </lineage>
</organism>